<dbReference type="SUPFAM" id="SSF53323">
    <property type="entry name" value="Pyruvate-ferredoxin oxidoreductase, PFOR, domain III"/>
    <property type="match status" value="1"/>
</dbReference>
<dbReference type="PANTHER" id="PTHR42730">
    <property type="entry name" value="2-OXOGLUTARATE SYNTHASE SUBUNIT KORC"/>
    <property type="match status" value="1"/>
</dbReference>
<dbReference type="RefSeq" id="WP_160201739.1">
    <property type="nucleotide sequence ID" value="NZ_QXWK01000012.1"/>
</dbReference>
<protein>
    <submittedName>
        <fullName evidence="3">Pyruvate ferredoxin oxidoreductase</fullName>
    </submittedName>
</protein>
<feature type="domain" description="Pyruvate/ketoisovalerate oxidoreductase catalytic" evidence="2">
    <location>
        <begin position="11"/>
        <end position="175"/>
    </location>
</feature>
<keyword evidence="1" id="KW-0560">Oxidoreductase</keyword>
<evidence type="ECO:0000313" key="4">
    <source>
        <dbReference type="Proteomes" id="UP000446866"/>
    </source>
</evidence>
<gene>
    <name evidence="3" type="ORF">D0435_07320</name>
</gene>
<dbReference type="NCBIfam" id="TIGR02175">
    <property type="entry name" value="PorC_KorC"/>
    <property type="match status" value="1"/>
</dbReference>
<dbReference type="InterPro" id="IPR019752">
    <property type="entry name" value="Pyrv/ketoisovalerate_OxRed_cat"/>
</dbReference>
<dbReference type="GO" id="GO:0016625">
    <property type="term" value="F:oxidoreductase activity, acting on the aldehyde or oxo group of donors, iron-sulfur protein as acceptor"/>
    <property type="evidence" value="ECO:0007669"/>
    <property type="project" value="InterPro"/>
</dbReference>
<dbReference type="EMBL" id="QXWK01000012">
    <property type="protein sequence ID" value="NBH61457.1"/>
    <property type="molecule type" value="Genomic_DNA"/>
</dbReference>
<name>A0A845QL83_9FIRM</name>
<keyword evidence="3" id="KW-0670">Pyruvate</keyword>
<dbReference type="InterPro" id="IPR052554">
    <property type="entry name" value="2-oxoglutarate_synth_KorC"/>
</dbReference>
<dbReference type="Pfam" id="PF01558">
    <property type="entry name" value="POR"/>
    <property type="match status" value="1"/>
</dbReference>
<evidence type="ECO:0000256" key="1">
    <source>
        <dbReference type="ARBA" id="ARBA00023002"/>
    </source>
</evidence>
<dbReference type="InterPro" id="IPR011894">
    <property type="entry name" value="PorC_KorC"/>
</dbReference>
<reference evidence="3 4" key="1">
    <citation type="submission" date="2018-08" db="EMBL/GenBank/DDBJ databases">
        <title>Murine metabolic-syndrome-specific gut microbial biobank.</title>
        <authorList>
            <person name="Liu C."/>
        </authorList>
    </citation>
    <scope>NUCLEOTIDE SEQUENCE [LARGE SCALE GENOMIC DNA]</scope>
    <source>
        <strain evidence="3 4">28</strain>
    </source>
</reference>
<proteinExistence type="predicted"/>
<comment type="caution">
    <text evidence="3">The sequence shown here is derived from an EMBL/GenBank/DDBJ whole genome shotgun (WGS) entry which is preliminary data.</text>
</comment>
<dbReference type="AlphaFoldDB" id="A0A845QL83"/>
<dbReference type="PANTHER" id="PTHR42730:SF1">
    <property type="entry name" value="2-OXOGLUTARATE SYNTHASE SUBUNIT KORC"/>
    <property type="match status" value="1"/>
</dbReference>
<dbReference type="Proteomes" id="UP000446866">
    <property type="component" value="Unassembled WGS sequence"/>
</dbReference>
<dbReference type="Gene3D" id="3.40.920.10">
    <property type="entry name" value="Pyruvate-ferredoxin oxidoreductase, PFOR, domain III"/>
    <property type="match status" value="1"/>
</dbReference>
<organism evidence="3 4">
    <name type="scientific">Anaerotruncus colihominis</name>
    <dbReference type="NCBI Taxonomy" id="169435"/>
    <lineage>
        <taxon>Bacteria</taxon>
        <taxon>Bacillati</taxon>
        <taxon>Bacillota</taxon>
        <taxon>Clostridia</taxon>
        <taxon>Eubacteriales</taxon>
        <taxon>Oscillospiraceae</taxon>
        <taxon>Anaerotruncus</taxon>
    </lineage>
</organism>
<accession>A0A845QL83</accession>
<evidence type="ECO:0000313" key="3">
    <source>
        <dbReference type="EMBL" id="NBH61457.1"/>
    </source>
</evidence>
<keyword evidence="4" id="KW-1185">Reference proteome</keyword>
<evidence type="ECO:0000259" key="2">
    <source>
        <dbReference type="Pfam" id="PF01558"/>
    </source>
</evidence>
<dbReference type="InterPro" id="IPR002869">
    <property type="entry name" value="Pyrv_flavodox_OxRed_cen"/>
</dbReference>
<sequence>MERNLLVAGFGGQGVMMLGTLLAQATCESTDKHVTYFPSYGAEMRGGTANCYVVISDDEIGAPVMEAMEDMIVMNDPSLHRFLDKLKPGGNLLINSSIVISPIERDDIKVIKVPVTEMALEMGNPKVLNIIMLGAYIGATEVVPKEVIIETIKNKLGKKKPEFLPMNLEAFEKGFAIGAAAK</sequence>